<dbReference type="SUPFAM" id="SSF52833">
    <property type="entry name" value="Thioredoxin-like"/>
    <property type="match status" value="5"/>
</dbReference>
<evidence type="ECO:0000256" key="10">
    <source>
        <dbReference type="ARBA" id="ARBA00022824"/>
    </source>
</evidence>
<feature type="region of interest" description="Disordered" evidence="19">
    <location>
        <begin position="594"/>
        <end position="623"/>
    </location>
</feature>
<comment type="similarity">
    <text evidence="5">Belongs to the polycystin family.</text>
</comment>
<evidence type="ECO:0000256" key="11">
    <source>
        <dbReference type="ARBA" id="ARBA00022989"/>
    </source>
</evidence>
<feature type="transmembrane region" description="Helical" evidence="20">
    <location>
        <begin position="47"/>
        <end position="68"/>
    </location>
</feature>
<evidence type="ECO:0000259" key="21">
    <source>
        <dbReference type="PROSITE" id="PS51352"/>
    </source>
</evidence>
<dbReference type="Proteomes" id="UP000824540">
    <property type="component" value="Unassembled WGS sequence"/>
</dbReference>
<dbReference type="FunFam" id="3.40.30.10:FF:000076">
    <property type="entry name" value="Protein disulfide-isomerase A4"/>
    <property type="match status" value="1"/>
</dbReference>
<feature type="domain" description="Thioredoxin" evidence="21">
    <location>
        <begin position="575"/>
        <end position="702"/>
    </location>
</feature>
<dbReference type="CDD" id="cd02961">
    <property type="entry name" value="PDI_a_family"/>
    <property type="match status" value="2"/>
</dbReference>
<feature type="compositionally biased region" description="Acidic residues" evidence="19">
    <location>
        <begin position="597"/>
        <end position="618"/>
    </location>
</feature>
<dbReference type="CDD" id="cd03073">
    <property type="entry name" value="PDI_b'_ERp72_ERp57"/>
    <property type="match status" value="1"/>
</dbReference>
<evidence type="ECO:0000256" key="2">
    <source>
        <dbReference type="ARBA" id="ARBA00004141"/>
    </source>
</evidence>
<evidence type="ECO:0000256" key="4">
    <source>
        <dbReference type="ARBA" id="ARBA00006347"/>
    </source>
</evidence>
<dbReference type="FunFam" id="3.40.30.10:FF:000067">
    <property type="entry name" value="Protein disulfide-isomerase A4"/>
    <property type="match status" value="1"/>
</dbReference>
<evidence type="ECO:0000256" key="15">
    <source>
        <dbReference type="ARBA" id="ARBA00023284"/>
    </source>
</evidence>
<feature type="transmembrane region" description="Helical" evidence="20">
    <location>
        <begin position="243"/>
        <end position="268"/>
    </location>
</feature>
<keyword evidence="11 20" id="KW-1133">Transmembrane helix</keyword>
<sequence>MVQFTLYNPPTNLFTTVSLLVEQPTTGGLLPSAFIDSVRLYQTSSPFHYTIMACELLFLLLTLLQLYFQMCAMSQKGLLAYWHDTCNWLEITIIIVSLFYYIYYVYHFILAVEIIDDFQKDNFKEFVDLGFISSWEQFTRCLHGMMGFLLLVKCISLLQTNRTMAPSVTLLKMSLSKFPWLLVAGVILMISFASLGNLLFLSGSHSFSSLIRSFQTVITHWPGVSKLKTLSMLYQPNNVSITLFYGSFFFSMSIVWTALIIGTLSSFVKTVKRKTLRGKHLMTFSEVAAYIQDRILVFLGRRKHTWRDNHAQRSNFYFDEFENLVDELLLLVNAFTSSLYNTIPSKEQGYHGHLLTSQPEYTCSLDTEHEAAGEDNLKEKKTSQFGGMLFKNNPDMYSLLLTCEIGSLVNSHVRSNIEFETLWHLQQSQHQNPVRTWSEGSMEASSMYHTDWPEEESRKDTAETSTVLPGSVQVLETPSSPSPCSDLYNLAQLGDDLPHILCGTRCPEKQAAHSKTLQIRMNRPSMDLSAKSRKLLKRSRATVIQPLGGAINGGITGAVSQGTLEAVSALCPDPTQPSAEAAALTVKPTVLQWSGDVTEEEVDEEDEDEEEDDDDTEVKDENGVCGHCKSFAPVYEKIAQTLKENDPPIPVAKVDATKSSALGSRFDVSGYPTIKILKKGEPVDYDGDRSEQAIVSRVKEVAQPDWKPPPEATLVMTKDNFDDVVNNAEIVLVEFYAPWCGHCKRLAPEYEKAAKELSTRSPPILLAKVDATVENEIASRFDVSGYPTLKIFRKGKPFEYNGPREKVGIVDYMSEQAGPPSKQVQTPKQVQGFIKDGDDIVIVGVFSSEQDSAFEVYQEACNILRDDYKFLHTFNSAVSKFLNVSPGQVVMVQPEKFQSKYEPKSYTLTIQDSITVSEVQEFFKSHTLPLVGHRKQSNDAKRYTRRPLFVVYYGVDFSFDYRVATQFWRNKVLEVAKDFPEYTFAIADEEDYADELKSLGLSESGEEVNVGILGEGNKKYAMEPEEFDSDVLREFVMGFKKGKLKPIIKSQPMPKNNKGAVKVVVGKTFEEIVMDTKKDVLIEFYAPWCGHCKKLEPDYLALAKKYKHEKNLVIAKMDATANDVPHDSYKVEGFPTIYFAPSNSKQNPVKFQGGERDVEAFSTFLEKHATKLSQKKDEL</sequence>
<keyword evidence="13 16" id="KW-1015">Disulfide bond</keyword>
<dbReference type="Pfam" id="PF20519">
    <property type="entry name" value="Polycystin_dom"/>
    <property type="match status" value="1"/>
</dbReference>
<dbReference type="FunFam" id="3.40.30.10:FF:000084">
    <property type="entry name" value="Protein disulfide-isomerase A4"/>
    <property type="match status" value="1"/>
</dbReference>
<dbReference type="InterPro" id="IPR005792">
    <property type="entry name" value="Prot_disulphide_isomerase"/>
</dbReference>
<dbReference type="EC" id="5.3.4.1" evidence="6 18"/>
<dbReference type="OrthoDB" id="427280at2759"/>
<evidence type="ECO:0000256" key="17">
    <source>
        <dbReference type="RuleBase" id="RU004208"/>
    </source>
</evidence>
<dbReference type="InterPro" id="IPR046791">
    <property type="entry name" value="Polycystin_dom"/>
</dbReference>
<name>A0A8T2PE25_9TELE</name>
<keyword evidence="9" id="KW-0677">Repeat</keyword>
<keyword evidence="23" id="KW-1185">Reference proteome</keyword>
<organism evidence="22 23">
    <name type="scientific">Albula glossodonta</name>
    <name type="common">roundjaw bonefish</name>
    <dbReference type="NCBI Taxonomy" id="121402"/>
    <lineage>
        <taxon>Eukaryota</taxon>
        <taxon>Metazoa</taxon>
        <taxon>Chordata</taxon>
        <taxon>Craniata</taxon>
        <taxon>Vertebrata</taxon>
        <taxon>Euteleostomi</taxon>
        <taxon>Actinopterygii</taxon>
        <taxon>Neopterygii</taxon>
        <taxon>Teleostei</taxon>
        <taxon>Albuliformes</taxon>
        <taxon>Albulidae</taxon>
        <taxon>Albula</taxon>
    </lineage>
</organism>
<feature type="domain" description="Thioredoxin" evidence="21">
    <location>
        <begin position="1039"/>
        <end position="1170"/>
    </location>
</feature>
<evidence type="ECO:0000256" key="3">
    <source>
        <dbReference type="ARBA" id="ARBA00004319"/>
    </source>
</evidence>
<evidence type="ECO:0000256" key="12">
    <source>
        <dbReference type="ARBA" id="ARBA00023136"/>
    </source>
</evidence>
<comment type="similarity">
    <text evidence="4 17">Belongs to the protein disulfide isomerase family.</text>
</comment>
<feature type="region of interest" description="Disordered" evidence="19">
    <location>
        <begin position="434"/>
        <end position="466"/>
    </location>
</feature>
<gene>
    <name evidence="22" type="ORF">JZ751_003909</name>
</gene>
<keyword evidence="15 16" id="KW-0676">Redox-active center</keyword>
<dbReference type="InterPro" id="IPR041866">
    <property type="entry name" value="PDIA4_PDI_b"/>
</dbReference>
<evidence type="ECO:0000256" key="14">
    <source>
        <dbReference type="ARBA" id="ARBA00023235"/>
    </source>
</evidence>
<feature type="compositionally biased region" description="Polar residues" evidence="19">
    <location>
        <begin position="434"/>
        <end position="448"/>
    </location>
</feature>
<dbReference type="PROSITE" id="PS51352">
    <property type="entry name" value="THIOREDOXIN_2"/>
    <property type="match status" value="3"/>
</dbReference>
<dbReference type="InterPro" id="IPR013122">
    <property type="entry name" value="PKD1_2_channel"/>
</dbReference>
<dbReference type="NCBIfam" id="TIGR01126">
    <property type="entry name" value="pdi_dom"/>
    <property type="match status" value="2"/>
</dbReference>
<feature type="transmembrane region" description="Helical" evidence="20">
    <location>
        <begin position="88"/>
        <end position="106"/>
    </location>
</feature>
<keyword evidence="8" id="KW-0732">Signal</keyword>
<evidence type="ECO:0000256" key="18">
    <source>
        <dbReference type="RuleBase" id="RU361130"/>
    </source>
</evidence>
<dbReference type="PANTHER" id="PTHR18929:SF210">
    <property type="entry name" value="PROTEIN DISULFIDE-ISOMERASE A4"/>
    <property type="match status" value="1"/>
</dbReference>
<evidence type="ECO:0000256" key="16">
    <source>
        <dbReference type="PIRSR" id="PIRSR605792-51"/>
    </source>
</evidence>
<feature type="compositionally biased region" description="Basic and acidic residues" evidence="19">
    <location>
        <begin position="451"/>
        <end position="462"/>
    </location>
</feature>
<evidence type="ECO:0000256" key="1">
    <source>
        <dbReference type="ARBA" id="ARBA00001182"/>
    </source>
</evidence>
<dbReference type="InterPro" id="IPR005788">
    <property type="entry name" value="PDI_thioredoxin-like_dom"/>
</dbReference>
<evidence type="ECO:0000313" key="23">
    <source>
        <dbReference type="Proteomes" id="UP000824540"/>
    </source>
</evidence>
<dbReference type="PROSITE" id="PS00194">
    <property type="entry name" value="THIOREDOXIN_1"/>
    <property type="match status" value="2"/>
</dbReference>
<keyword evidence="14 18" id="KW-0413">Isomerase</keyword>
<evidence type="ECO:0000256" key="13">
    <source>
        <dbReference type="ARBA" id="ARBA00023157"/>
    </source>
</evidence>
<dbReference type="GO" id="GO:0016020">
    <property type="term" value="C:membrane"/>
    <property type="evidence" value="ECO:0007669"/>
    <property type="project" value="UniProtKB-SubCell"/>
</dbReference>
<dbReference type="GO" id="GO:0034976">
    <property type="term" value="P:response to endoplasmic reticulum stress"/>
    <property type="evidence" value="ECO:0007669"/>
    <property type="project" value="TreeGrafter"/>
</dbReference>
<evidence type="ECO:0000256" key="6">
    <source>
        <dbReference type="ARBA" id="ARBA00012723"/>
    </source>
</evidence>
<dbReference type="Pfam" id="PF00085">
    <property type="entry name" value="Thioredoxin"/>
    <property type="match status" value="3"/>
</dbReference>
<dbReference type="Gene3D" id="3.40.30.10">
    <property type="entry name" value="Glutaredoxin"/>
    <property type="match status" value="5"/>
</dbReference>
<dbReference type="GO" id="GO:0003756">
    <property type="term" value="F:protein disulfide isomerase activity"/>
    <property type="evidence" value="ECO:0007669"/>
    <property type="project" value="UniProtKB-EC"/>
</dbReference>
<dbReference type="CDD" id="cd03068">
    <property type="entry name" value="PDI_b_ERp72"/>
    <property type="match status" value="1"/>
</dbReference>
<evidence type="ECO:0000256" key="9">
    <source>
        <dbReference type="ARBA" id="ARBA00022737"/>
    </source>
</evidence>
<evidence type="ECO:0000256" key="7">
    <source>
        <dbReference type="ARBA" id="ARBA00022692"/>
    </source>
</evidence>
<feature type="transmembrane region" description="Helical" evidence="20">
    <location>
        <begin position="178"/>
        <end position="200"/>
    </location>
</feature>
<evidence type="ECO:0000256" key="5">
    <source>
        <dbReference type="ARBA" id="ARBA00007200"/>
    </source>
</evidence>
<dbReference type="InterPro" id="IPR013766">
    <property type="entry name" value="Thioredoxin_domain"/>
</dbReference>
<protein>
    <recommendedName>
        <fullName evidence="6 18">Protein disulfide-isomerase</fullName>
        <ecNumber evidence="6 18">5.3.4.1</ecNumber>
    </recommendedName>
</protein>
<dbReference type="GO" id="GO:0005788">
    <property type="term" value="C:endoplasmic reticulum lumen"/>
    <property type="evidence" value="ECO:0007669"/>
    <property type="project" value="UniProtKB-SubCell"/>
</dbReference>
<dbReference type="NCBIfam" id="TIGR01130">
    <property type="entry name" value="ER_PDI_fam"/>
    <property type="match status" value="1"/>
</dbReference>
<evidence type="ECO:0000256" key="8">
    <source>
        <dbReference type="ARBA" id="ARBA00022729"/>
    </source>
</evidence>
<evidence type="ECO:0000313" key="22">
    <source>
        <dbReference type="EMBL" id="KAG9347892.1"/>
    </source>
</evidence>
<dbReference type="GO" id="GO:0006457">
    <property type="term" value="P:protein folding"/>
    <property type="evidence" value="ECO:0007669"/>
    <property type="project" value="TreeGrafter"/>
</dbReference>
<dbReference type="FunFam" id="3.40.30.10:FF:000126">
    <property type="entry name" value="Protein disulfide-isomerase A4"/>
    <property type="match status" value="1"/>
</dbReference>
<dbReference type="Pfam" id="PF13848">
    <property type="entry name" value="Thioredoxin_6"/>
    <property type="match status" value="1"/>
</dbReference>
<accession>A0A8T2PE25</accession>
<proteinExistence type="inferred from homology"/>
<dbReference type="PRINTS" id="PR00421">
    <property type="entry name" value="THIOREDOXIN"/>
</dbReference>
<dbReference type="EMBL" id="JAFBMS010000012">
    <property type="protein sequence ID" value="KAG9347892.1"/>
    <property type="molecule type" value="Genomic_DNA"/>
</dbReference>
<dbReference type="PANTHER" id="PTHR18929">
    <property type="entry name" value="PROTEIN DISULFIDE ISOMERASE"/>
    <property type="match status" value="1"/>
</dbReference>
<comment type="subcellular location">
    <subcellularLocation>
        <location evidence="3">Endoplasmic reticulum lumen</location>
    </subcellularLocation>
    <subcellularLocation>
        <location evidence="2">Membrane</location>
        <topology evidence="2">Multi-pass membrane protein</topology>
    </subcellularLocation>
</comment>
<feature type="domain" description="Thioredoxin" evidence="21">
    <location>
        <begin position="703"/>
        <end position="818"/>
    </location>
</feature>
<evidence type="ECO:0000256" key="20">
    <source>
        <dbReference type="SAM" id="Phobius"/>
    </source>
</evidence>
<dbReference type="InterPro" id="IPR036249">
    <property type="entry name" value="Thioredoxin-like_sf"/>
</dbReference>
<comment type="catalytic activity">
    <reaction evidence="1 18">
        <text>Catalyzes the rearrangement of -S-S- bonds in proteins.</text>
        <dbReference type="EC" id="5.3.4.1"/>
    </reaction>
</comment>
<keyword evidence="7 20" id="KW-0812">Transmembrane</keyword>
<feature type="disulfide bond" description="Redox-active" evidence="16">
    <location>
        <begin position="740"/>
        <end position="743"/>
    </location>
</feature>
<reference evidence="22" key="1">
    <citation type="thesis" date="2021" institute="BYU ScholarsArchive" country="Provo, UT, USA">
        <title>Applications of and Algorithms for Genome Assembly and Genomic Analyses with an Emphasis on Marine Teleosts.</title>
        <authorList>
            <person name="Pickett B.D."/>
        </authorList>
    </citation>
    <scope>NUCLEOTIDE SEQUENCE</scope>
    <source>
        <strain evidence="22">HI-2016</strain>
    </source>
</reference>
<feature type="disulfide bond" description="Redox-active" evidence="16">
    <location>
        <begin position="1089"/>
        <end position="1092"/>
    </location>
</feature>
<keyword evidence="10" id="KW-0256">Endoplasmic reticulum</keyword>
<dbReference type="InterPro" id="IPR017937">
    <property type="entry name" value="Thioredoxin_CS"/>
</dbReference>
<dbReference type="AlphaFoldDB" id="A0A8T2PE25"/>
<keyword evidence="12 20" id="KW-0472">Membrane</keyword>
<comment type="caution">
    <text evidence="22">The sequence shown here is derived from an EMBL/GenBank/DDBJ whole genome shotgun (WGS) entry which is preliminary data.</text>
</comment>
<evidence type="ECO:0000256" key="19">
    <source>
        <dbReference type="SAM" id="MobiDB-lite"/>
    </source>
</evidence>
<dbReference type="GO" id="GO:0009986">
    <property type="term" value="C:cell surface"/>
    <property type="evidence" value="ECO:0007669"/>
    <property type="project" value="TreeGrafter"/>
</dbReference>
<dbReference type="CDD" id="cd02995">
    <property type="entry name" value="PDI_a_PDI_a'_C"/>
    <property type="match status" value="1"/>
</dbReference>
<dbReference type="Pfam" id="PF08016">
    <property type="entry name" value="PKD_channel"/>
    <property type="match status" value="1"/>
</dbReference>